<reference evidence="1" key="1">
    <citation type="submission" date="2023-07" db="EMBL/GenBank/DDBJ databases">
        <title>A collection of bacterial strains from the Burkholderia cepacia Research Laboratory and Repository.</title>
        <authorList>
            <person name="Lipuma J."/>
            <person name="Spilker T."/>
            <person name="Caverly L."/>
        </authorList>
    </citation>
    <scope>NUCLEOTIDE SEQUENCE</scope>
    <source>
        <strain evidence="1">AU44268</strain>
    </source>
</reference>
<comment type="caution">
    <text evidence="1">The sequence shown here is derived from an EMBL/GenBank/DDBJ whole genome shotgun (WGS) entry which is preliminary data.</text>
</comment>
<sequence>MKVITISGDGTPHSERKAKLTKARLLEFLDRYNVFHEKLSDEVIMFDDQSPEYQAAIAFQEMHKTNNSVHAIKLPGGK</sequence>
<name>A0AAW7T8Z5_BURVI</name>
<dbReference type="Proteomes" id="UP001171620">
    <property type="component" value="Unassembled WGS sequence"/>
</dbReference>
<evidence type="ECO:0000313" key="1">
    <source>
        <dbReference type="EMBL" id="MDN7798316.1"/>
    </source>
</evidence>
<protein>
    <submittedName>
        <fullName evidence="1">Uncharacterized protein</fullName>
    </submittedName>
</protein>
<accession>A0AAW7T8Z5</accession>
<dbReference type="RefSeq" id="WP_146123447.1">
    <property type="nucleotide sequence ID" value="NZ_JAUJRV010000029.1"/>
</dbReference>
<evidence type="ECO:0000313" key="2">
    <source>
        <dbReference type="Proteomes" id="UP001171620"/>
    </source>
</evidence>
<organism evidence="1 2">
    <name type="scientific">Burkholderia vietnamiensis</name>
    <dbReference type="NCBI Taxonomy" id="60552"/>
    <lineage>
        <taxon>Bacteria</taxon>
        <taxon>Pseudomonadati</taxon>
        <taxon>Pseudomonadota</taxon>
        <taxon>Betaproteobacteria</taxon>
        <taxon>Burkholderiales</taxon>
        <taxon>Burkholderiaceae</taxon>
        <taxon>Burkholderia</taxon>
        <taxon>Burkholderia cepacia complex</taxon>
    </lineage>
</organism>
<dbReference type="AlphaFoldDB" id="A0AAW7T8Z5"/>
<gene>
    <name evidence="1" type="ORF">QZM33_25580</name>
</gene>
<dbReference type="EMBL" id="JAUJRV010000029">
    <property type="protein sequence ID" value="MDN7798316.1"/>
    <property type="molecule type" value="Genomic_DNA"/>
</dbReference>
<proteinExistence type="predicted"/>